<evidence type="ECO:0008006" key="3">
    <source>
        <dbReference type="Google" id="ProtNLM"/>
    </source>
</evidence>
<dbReference type="AlphaFoldDB" id="A0AAX2CNX3"/>
<protein>
    <recommendedName>
        <fullName evidence="3">Sporulation protein Cse60</fullName>
    </recommendedName>
</protein>
<name>A0AAX2CNX3_9BACI</name>
<comment type="caution">
    <text evidence="1">The sequence shown here is derived from an EMBL/GenBank/DDBJ whole genome shotgun (WGS) entry which is preliminary data.</text>
</comment>
<proteinExistence type="predicted"/>
<reference evidence="1 2" key="1">
    <citation type="submission" date="2016-08" db="EMBL/GenBank/DDBJ databases">
        <authorList>
            <person name="Loux V."/>
            <person name="Rue O."/>
        </authorList>
    </citation>
    <scope>NUCLEOTIDE SEQUENCE [LARGE SCALE GENOMIC DNA]</scope>
    <source>
        <strain evidence="1 2">AFSSA_08CEB44bac</strain>
    </source>
</reference>
<dbReference type="RefSeq" id="WP_087099873.1">
    <property type="nucleotide sequence ID" value="NZ_FMIK01000072.1"/>
</dbReference>
<evidence type="ECO:0000313" key="2">
    <source>
        <dbReference type="Proteomes" id="UP000242164"/>
    </source>
</evidence>
<evidence type="ECO:0000313" key="1">
    <source>
        <dbReference type="EMBL" id="SCM08647.1"/>
    </source>
</evidence>
<dbReference type="Proteomes" id="UP000242164">
    <property type="component" value="Unassembled WGS sequence"/>
</dbReference>
<dbReference type="EMBL" id="FMIK01000072">
    <property type="protein sequence ID" value="SCM08647.1"/>
    <property type="molecule type" value="Genomic_DNA"/>
</dbReference>
<sequence length="71" mass="8471">MKRIVDTKLVSVRESKEDFQIELNKMVEKLNKENLVFDIQFSTNTEDRVIEKRYVDVNVTVYNALITIYDK</sequence>
<gene>
    <name evidence="1" type="ORF">BCB44BAC_04652</name>
</gene>
<organism evidence="1 2">
    <name type="scientific">Bacillus cytotoxicus</name>
    <dbReference type="NCBI Taxonomy" id="580165"/>
    <lineage>
        <taxon>Bacteria</taxon>
        <taxon>Bacillati</taxon>
        <taxon>Bacillota</taxon>
        <taxon>Bacilli</taxon>
        <taxon>Bacillales</taxon>
        <taxon>Bacillaceae</taxon>
        <taxon>Bacillus</taxon>
        <taxon>Bacillus cereus group</taxon>
    </lineage>
</organism>
<accession>A0AAX2CNX3</accession>